<gene>
    <name evidence="2" type="ORF">SEV965_LOCUS19100</name>
</gene>
<dbReference type="Proteomes" id="UP000663889">
    <property type="component" value="Unassembled WGS sequence"/>
</dbReference>
<feature type="signal peptide" evidence="1">
    <location>
        <begin position="1"/>
        <end position="16"/>
    </location>
</feature>
<evidence type="ECO:0000313" key="2">
    <source>
        <dbReference type="EMBL" id="CAF1163422.1"/>
    </source>
</evidence>
<sequence>MLIRFCFLLLLYDLLSDKIDGLISAQSCADIIRPSQNYTPADPTLKIGTISTSSYQECGKRCRVTTLCRTAVWCQGQCTMYQEYIAFGIRLPNLNCMLITLSGIAFNENLNLFDLTRVMKNGHWNVIVLNQDRTLFFDENTPGKYGSYDLNALQNSNETFERVVLLKFETSKIETSIVRKDFLIKNMFVETSATNPEQQTMLLLVNVNEQSIQLDDQTVSESFEIQNYSIVNINDDKCCPISLENIQNLSKEHFIGDNLEYDDDLLQNTNTRLTFVEKGLAYIYERQSTGTIIKLLNDHYLIDIRQLDARLMSSFESEAMQSFFQLVAFYMKKDYDHRWNSIKYWLCISLRPKLIEYNLLGFGNLNKKDKKKSIENNQIFN</sequence>
<organism evidence="2 3">
    <name type="scientific">Rotaria sordida</name>
    <dbReference type="NCBI Taxonomy" id="392033"/>
    <lineage>
        <taxon>Eukaryota</taxon>
        <taxon>Metazoa</taxon>
        <taxon>Spiralia</taxon>
        <taxon>Gnathifera</taxon>
        <taxon>Rotifera</taxon>
        <taxon>Eurotatoria</taxon>
        <taxon>Bdelloidea</taxon>
        <taxon>Philodinida</taxon>
        <taxon>Philodinidae</taxon>
        <taxon>Rotaria</taxon>
    </lineage>
</organism>
<protein>
    <submittedName>
        <fullName evidence="2">Uncharacterized protein</fullName>
    </submittedName>
</protein>
<feature type="chain" id="PRO_5032350913" evidence="1">
    <location>
        <begin position="17"/>
        <end position="381"/>
    </location>
</feature>
<evidence type="ECO:0000313" key="3">
    <source>
        <dbReference type="Proteomes" id="UP000663889"/>
    </source>
</evidence>
<dbReference type="EMBL" id="CAJNOU010001172">
    <property type="protein sequence ID" value="CAF1163422.1"/>
    <property type="molecule type" value="Genomic_DNA"/>
</dbReference>
<evidence type="ECO:0000256" key="1">
    <source>
        <dbReference type="SAM" id="SignalP"/>
    </source>
</evidence>
<accession>A0A814TK71</accession>
<keyword evidence="1" id="KW-0732">Signal</keyword>
<comment type="caution">
    <text evidence="2">The sequence shown here is derived from an EMBL/GenBank/DDBJ whole genome shotgun (WGS) entry which is preliminary data.</text>
</comment>
<dbReference type="AlphaFoldDB" id="A0A814TK71"/>
<proteinExistence type="predicted"/>
<reference evidence="2" key="1">
    <citation type="submission" date="2021-02" db="EMBL/GenBank/DDBJ databases">
        <authorList>
            <person name="Nowell W R."/>
        </authorList>
    </citation>
    <scope>NUCLEOTIDE SEQUENCE</scope>
</reference>
<name>A0A814TK71_9BILA</name>